<dbReference type="GO" id="GO:0042398">
    <property type="term" value="P:modified amino acid biosynthetic process"/>
    <property type="evidence" value="ECO:0007669"/>
    <property type="project" value="InterPro"/>
</dbReference>
<dbReference type="InterPro" id="IPR050141">
    <property type="entry name" value="GCL_type2/YbdK_subfam"/>
</dbReference>
<dbReference type="SUPFAM" id="SSF55931">
    <property type="entry name" value="Glutamine synthetase/guanido kinase"/>
    <property type="match status" value="1"/>
</dbReference>
<protein>
    <submittedName>
        <fullName evidence="1">Gamma-glutamyl:cysteine ligase YbdK, ATP-grasp superfamily</fullName>
    </submittedName>
</protein>
<dbReference type="PIRSF" id="PIRSF012666">
    <property type="entry name" value="UCP012666"/>
    <property type="match status" value="1"/>
</dbReference>
<dbReference type="EMBL" id="FOQD01000007">
    <property type="protein sequence ID" value="SFI27785.1"/>
    <property type="molecule type" value="Genomic_DNA"/>
</dbReference>
<accession>A0A1I3GW43</accession>
<dbReference type="InterPro" id="IPR016602">
    <property type="entry name" value="UCP012666"/>
</dbReference>
<dbReference type="RefSeq" id="WP_092050002.1">
    <property type="nucleotide sequence ID" value="NZ_FOQD01000007.1"/>
</dbReference>
<keyword evidence="2" id="KW-1185">Reference proteome</keyword>
<gene>
    <name evidence="1" type="ORF">SAMN05421753_107155</name>
</gene>
<evidence type="ECO:0000313" key="1">
    <source>
        <dbReference type="EMBL" id="SFI27785.1"/>
    </source>
</evidence>
<dbReference type="STRING" id="1576369.SAMN05421753_107155"/>
<dbReference type="InterPro" id="IPR006336">
    <property type="entry name" value="GCS2"/>
</dbReference>
<dbReference type="PANTHER" id="PTHR36510:SF3">
    <property type="entry name" value="CONSERVED PROTEIN"/>
    <property type="match status" value="1"/>
</dbReference>
<dbReference type="AlphaFoldDB" id="A0A1I3GW43"/>
<evidence type="ECO:0000313" key="2">
    <source>
        <dbReference type="Proteomes" id="UP000199518"/>
    </source>
</evidence>
<dbReference type="Gene3D" id="3.30.590.20">
    <property type="match status" value="1"/>
</dbReference>
<name>A0A1I3GW43_9PLAN</name>
<keyword evidence="1" id="KW-0436">Ligase</keyword>
<dbReference type="OrthoDB" id="240589at2"/>
<dbReference type="Proteomes" id="UP000199518">
    <property type="component" value="Unassembled WGS sequence"/>
</dbReference>
<dbReference type="Pfam" id="PF04107">
    <property type="entry name" value="GCS2"/>
    <property type="match status" value="1"/>
</dbReference>
<dbReference type="InterPro" id="IPR014746">
    <property type="entry name" value="Gln_synth/guanido_kin_cat_dom"/>
</dbReference>
<sequence>MGREITVNHFRREDFLRFERAMVREMALLHEYFRTRRFSSEPIRIGLELELWLVDEQGQPQPRNAEFLDLVDNPDIVPELSQFNVEFNVEHQALTAAGLFRLEQGLGETWKEANRAARKLGLSLVAIGVLPTIREQDLSLETMSARSRYRALNEQVRRLRRGRPITLSIEGEETLDIRHDDVMLEAAATSLQMHLQVPADAAVRYFNAAVIASGPTAGLSSNSPVLFGKRLWSESRIPLFEKAVDIGGLYPRVDLGSGYAHEELEEFFLENRSCHPVLLPIDLNDPIELLPHLRLHNGTIWRWNRPLIGFNDIGVPHLRIEHRVMSAGPTLIDMLANVAFAAGLIHHLARSSTPPESQLPFELTLQNLNEAARHGLDAEQTWLDGRERTLRALILEELLPAADAGLQLLEISDTDRNRYLEVITHRVESGQTGSRWQLAWLDQHGNDFAALTCAYAKWQQTGLPVHEWTLEKP</sequence>
<dbReference type="GO" id="GO:0004357">
    <property type="term" value="F:glutamate-cysteine ligase activity"/>
    <property type="evidence" value="ECO:0007669"/>
    <property type="project" value="InterPro"/>
</dbReference>
<proteinExistence type="predicted"/>
<dbReference type="PANTHER" id="PTHR36510">
    <property type="entry name" value="GLUTAMATE--CYSTEINE LIGASE 2-RELATED"/>
    <property type="match status" value="1"/>
</dbReference>
<reference evidence="2" key="1">
    <citation type="submission" date="2016-10" db="EMBL/GenBank/DDBJ databases">
        <authorList>
            <person name="Varghese N."/>
            <person name="Submissions S."/>
        </authorList>
    </citation>
    <scope>NUCLEOTIDE SEQUENCE [LARGE SCALE GENOMIC DNA]</scope>
    <source>
        <strain evidence="2">DSM 26348</strain>
    </source>
</reference>
<organism evidence="1 2">
    <name type="scientific">Planctomicrobium piriforme</name>
    <dbReference type="NCBI Taxonomy" id="1576369"/>
    <lineage>
        <taxon>Bacteria</taxon>
        <taxon>Pseudomonadati</taxon>
        <taxon>Planctomycetota</taxon>
        <taxon>Planctomycetia</taxon>
        <taxon>Planctomycetales</taxon>
        <taxon>Planctomycetaceae</taxon>
        <taxon>Planctomicrobium</taxon>
    </lineage>
</organism>